<proteinExistence type="predicted"/>
<dbReference type="Proteomes" id="UP000481861">
    <property type="component" value="Unassembled WGS sequence"/>
</dbReference>
<dbReference type="OrthoDB" id="3763763at2759"/>
<evidence type="ECO:0000313" key="3">
    <source>
        <dbReference type="Proteomes" id="UP000481861"/>
    </source>
</evidence>
<dbReference type="AlphaFoldDB" id="A0A7C8MNQ1"/>
<protein>
    <submittedName>
        <fullName evidence="2">Uncharacterized protein</fullName>
    </submittedName>
</protein>
<feature type="region of interest" description="Disordered" evidence="1">
    <location>
        <begin position="108"/>
        <end position="163"/>
    </location>
</feature>
<keyword evidence="3" id="KW-1185">Reference proteome</keyword>
<feature type="compositionally biased region" description="Basic residues" evidence="1">
    <location>
        <begin position="137"/>
        <end position="146"/>
    </location>
</feature>
<evidence type="ECO:0000313" key="2">
    <source>
        <dbReference type="EMBL" id="KAF2871365.1"/>
    </source>
</evidence>
<feature type="compositionally biased region" description="Basic residues" evidence="1">
    <location>
        <begin position="154"/>
        <end position="163"/>
    </location>
</feature>
<dbReference type="EMBL" id="JAADJZ010000011">
    <property type="protein sequence ID" value="KAF2871365.1"/>
    <property type="molecule type" value="Genomic_DNA"/>
</dbReference>
<comment type="caution">
    <text evidence="2">The sequence shown here is derived from an EMBL/GenBank/DDBJ whole genome shotgun (WGS) entry which is preliminary data.</text>
</comment>
<organism evidence="2 3">
    <name type="scientific">Massariosphaeria phaeospora</name>
    <dbReference type="NCBI Taxonomy" id="100035"/>
    <lineage>
        <taxon>Eukaryota</taxon>
        <taxon>Fungi</taxon>
        <taxon>Dikarya</taxon>
        <taxon>Ascomycota</taxon>
        <taxon>Pezizomycotina</taxon>
        <taxon>Dothideomycetes</taxon>
        <taxon>Pleosporomycetidae</taxon>
        <taxon>Pleosporales</taxon>
        <taxon>Pleosporales incertae sedis</taxon>
        <taxon>Massariosphaeria</taxon>
    </lineage>
</organism>
<reference evidence="2 3" key="1">
    <citation type="submission" date="2020-01" db="EMBL/GenBank/DDBJ databases">
        <authorList>
            <consortium name="DOE Joint Genome Institute"/>
            <person name="Haridas S."/>
            <person name="Albert R."/>
            <person name="Binder M."/>
            <person name="Bloem J."/>
            <person name="Labutti K."/>
            <person name="Salamov A."/>
            <person name="Andreopoulos B."/>
            <person name="Baker S.E."/>
            <person name="Barry K."/>
            <person name="Bills G."/>
            <person name="Bluhm B.H."/>
            <person name="Cannon C."/>
            <person name="Castanera R."/>
            <person name="Culley D.E."/>
            <person name="Daum C."/>
            <person name="Ezra D."/>
            <person name="Gonzalez J.B."/>
            <person name="Henrissat B."/>
            <person name="Kuo A."/>
            <person name="Liang C."/>
            <person name="Lipzen A."/>
            <person name="Lutzoni F."/>
            <person name="Magnuson J."/>
            <person name="Mondo S."/>
            <person name="Nolan M."/>
            <person name="Ohm R."/>
            <person name="Pangilinan J."/>
            <person name="Park H.-J.H."/>
            <person name="Ramirez L."/>
            <person name="Alfaro M."/>
            <person name="Sun H."/>
            <person name="Tritt A."/>
            <person name="Yoshinaga Y."/>
            <person name="Zwiers L.-H.L."/>
            <person name="Turgeon B.G."/>
            <person name="Goodwin S.B."/>
            <person name="Spatafora J.W."/>
            <person name="Crous P.W."/>
            <person name="Grigoriev I.V."/>
        </authorList>
    </citation>
    <scope>NUCLEOTIDE SEQUENCE [LARGE SCALE GENOMIC DNA]</scope>
    <source>
        <strain evidence="2 3">CBS 611.86</strain>
    </source>
</reference>
<evidence type="ECO:0000256" key="1">
    <source>
        <dbReference type="SAM" id="MobiDB-lite"/>
    </source>
</evidence>
<sequence length="400" mass="46446">MFVTKWYTSDPKLSMFIVALFSFKNSCTNTTKRMIQWRTNKATTPSTSDLRISHLTDFDRDLVVTAVADTPKVKTTVKTVVPRPVYTFEVQELEEVTSATVKSVIKKANKHYKLPRNNEPRNTAPRNSNSRNDEPRKKKTRNKKIHKQETHNKNSSHKGAGNKKARNLVTVAKPFNALQHVCRLFRAETKHLELKYNAVTFTHNTGKDFAPEDCGSPFFDFINSVPPATMQLVNKIIIRAAARSDEEFNLVDNPLHKQLPIFVDFCKRNPRIEMRYVFPTFSYHNYQKSEYRDKRVREVLGDWQFVIKGSIIAQAVTGRDHLELRANYHGEFRHFFDPEYDAWQWGRHGNLKQLLKGVKNFAFFPAEDSLDRTFRRRASQFGEETVQYAEKWITHGISGA</sequence>
<feature type="compositionally biased region" description="Polar residues" evidence="1">
    <location>
        <begin position="120"/>
        <end position="130"/>
    </location>
</feature>
<accession>A0A7C8MNQ1</accession>
<gene>
    <name evidence="2" type="ORF">BDV95DRAFT_594484</name>
</gene>
<name>A0A7C8MNQ1_9PLEO</name>